<evidence type="ECO:0000313" key="3">
    <source>
        <dbReference type="Proteomes" id="UP000249377"/>
    </source>
</evidence>
<organism evidence="2 3">
    <name type="scientific">Hydrogeniiclostridium mannosilyticum</name>
    <dbReference type="NCBI Taxonomy" id="2764322"/>
    <lineage>
        <taxon>Bacteria</taxon>
        <taxon>Bacillati</taxon>
        <taxon>Bacillota</taxon>
        <taxon>Clostridia</taxon>
        <taxon>Eubacteriales</taxon>
        <taxon>Acutalibacteraceae</taxon>
        <taxon>Hydrogeniiclostridium</taxon>
    </lineage>
</organism>
<dbReference type="PANTHER" id="PTHR33221">
    <property type="entry name" value="WINGED HELIX-TURN-HELIX TRANSCRIPTIONAL REGULATOR, RRF2 FAMILY"/>
    <property type="match status" value="1"/>
</dbReference>
<dbReference type="NCBIfam" id="TIGR00738">
    <property type="entry name" value="rrf2_super"/>
    <property type="match status" value="1"/>
</dbReference>
<evidence type="ECO:0000256" key="1">
    <source>
        <dbReference type="ARBA" id="ARBA00023125"/>
    </source>
</evidence>
<dbReference type="Gene3D" id="1.10.10.10">
    <property type="entry name" value="Winged helix-like DNA-binding domain superfamily/Winged helix DNA-binding domain"/>
    <property type="match status" value="1"/>
</dbReference>
<dbReference type="RefSeq" id="WP_112332720.1">
    <property type="nucleotide sequence ID" value="NZ_JADPHD010000011.1"/>
</dbReference>
<dbReference type="AlphaFoldDB" id="A0A328UBS5"/>
<accession>A0A328UBS5</accession>
<evidence type="ECO:0000313" key="2">
    <source>
        <dbReference type="EMBL" id="RAQ28799.1"/>
    </source>
</evidence>
<dbReference type="GO" id="GO:0005829">
    <property type="term" value="C:cytosol"/>
    <property type="evidence" value="ECO:0007669"/>
    <property type="project" value="TreeGrafter"/>
</dbReference>
<dbReference type="InterPro" id="IPR000944">
    <property type="entry name" value="Tscrpt_reg_Rrf2"/>
</dbReference>
<dbReference type="EMBL" id="QLYR01000004">
    <property type="protein sequence ID" value="RAQ28799.1"/>
    <property type="molecule type" value="Genomic_DNA"/>
</dbReference>
<reference evidence="2 3" key="1">
    <citation type="submission" date="2018-06" db="EMBL/GenBank/DDBJ databases">
        <title>Noncontiguous genome sequence of Ruminococcaceae bacterium ASD2818.</title>
        <authorList>
            <person name="Chaplin A.V."/>
            <person name="Sokolova S.R."/>
            <person name="Kochetkova T.O."/>
            <person name="Goltsov A.Y."/>
            <person name="Trofimov D.Y."/>
            <person name="Efimov B.A."/>
        </authorList>
    </citation>
    <scope>NUCLEOTIDE SEQUENCE [LARGE SCALE GENOMIC DNA]</scope>
    <source>
        <strain evidence="2 3">ASD2818</strain>
    </source>
</reference>
<sequence length="140" mass="15546">MKVSTKGRYALRLMADLAAHDTGEWVRLKEISERQAISVKYLEQIIPLLTRAKLVKSSRGNSGGYRLTRPPQAYTAGEILRATEGDLSPIACLEDTPNQCPRSKICATLPFWEGMKKVINEYADGVTLAELAKLPPDSRE</sequence>
<dbReference type="Pfam" id="PF02082">
    <property type="entry name" value="Rrf2"/>
    <property type="match status" value="1"/>
</dbReference>
<dbReference type="SUPFAM" id="SSF46785">
    <property type="entry name" value="Winged helix' DNA-binding domain"/>
    <property type="match status" value="1"/>
</dbReference>
<protein>
    <submittedName>
        <fullName evidence="2">Rrf2 family transcriptional regulator</fullName>
    </submittedName>
</protein>
<dbReference type="InterPro" id="IPR036390">
    <property type="entry name" value="WH_DNA-bd_sf"/>
</dbReference>
<keyword evidence="1" id="KW-0238">DNA-binding</keyword>
<proteinExistence type="predicted"/>
<gene>
    <name evidence="2" type="ORF">DPQ25_08400</name>
</gene>
<comment type="caution">
    <text evidence="2">The sequence shown here is derived from an EMBL/GenBank/DDBJ whole genome shotgun (WGS) entry which is preliminary data.</text>
</comment>
<dbReference type="PROSITE" id="PS51197">
    <property type="entry name" value="HTH_RRF2_2"/>
    <property type="match status" value="1"/>
</dbReference>
<dbReference type="GO" id="GO:0003677">
    <property type="term" value="F:DNA binding"/>
    <property type="evidence" value="ECO:0007669"/>
    <property type="project" value="UniProtKB-KW"/>
</dbReference>
<dbReference type="Proteomes" id="UP000249377">
    <property type="component" value="Unassembled WGS sequence"/>
</dbReference>
<dbReference type="InterPro" id="IPR036388">
    <property type="entry name" value="WH-like_DNA-bd_sf"/>
</dbReference>
<keyword evidence="3" id="KW-1185">Reference proteome</keyword>
<dbReference type="GO" id="GO:0003700">
    <property type="term" value="F:DNA-binding transcription factor activity"/>
    <property type="evidence" value="ECO:0007669"/>
    <property type="project" value="TreeGrafter"/>
</dbReference>
<name>A0A328UBS5_9FIRM</name>
<dbReference type="PANTHER" id="PTHR33221:SF5">
    <property type="entry name" value="HTH-TYPE TRANSCRIPTIONAL REGULATOR ISCR"/>
    <property type="match status" value="1"/>
</dbReference>